<dbReference type="GO" id="GO:0005634">
    <property type="term" value="C:nucleus"/>
    <property type="evidence" value="ECO:0007669"/>
    <property type="project" value="UniProtKB-SubCell"/>
</dbReference>
<dbReference type="PROSITE" id="PS51032">
    <property type="entry name" value="AP2_ERF"/>
    <property type="match status" value="1"/>
</dbReference>
<dbReference type="PANTHER" id="PTHR31985:SF259">
    <property type="entry name" value="DEHYDRATION-RESPONSIVE ELEMENT-BINDING PROTEIN 3"/>
    <property type="match status" value="1"/>
</dbReference>
<dbReference type="OrthoDB" id="1932364at2759"/>
<keyword evidence="5" id="KW-0804">Transcription</keyword>
<dbReference type="GeneID" id="106315916"/>
<dbReference type="STRING" id="109376.A0A0D3EG59"/>
<evidence type="ECO:0000256" key="1">
    <source>
        <dbReference type="ARBA" id="ARBA00004123"/>
    </source>
</evidence>
<feature type="domain" description="AP2/ERF" evidence="9">
    <location>
        <begin position="61"/>
        <end position="118"/>
    </location>
</feature>
<evidence type="ECO:0000256" key="8">
    <source>
        <dbReference type="SAM" id="MobiDB-lite"/>
    </source>
</evidence>
<organism evidence="10 11">
    <name type="scientific">Brassica oleracea var. oleracea</name>
    <dbReference type="NCBI Taxonomy" id="109376"/>
    <lineage>
        <taxon>Eukaryota</taxon>
        <taxon>Viridiplantae</taxon>
        <taxon>Streptophyta</taxon>
        <taxon>Embryophyta</taxon>
        <taxon>Tracheophyta</taxon>
        <taxon>Spermatophyta</taxon>
        <taxon>Magnoliopsida</taxon>
        <taxon>eudicotyledons</taxon>
        <taxon>Gunneridae</taxon>
        <taxon>Pentapetalae</taxon>
        <taxon>rosids</taxon>
        <taxon>malvids</taxon>
        <taxon>Brassicales</taxon>
        <taxon>Brassicaceae</taxon>
        <taxon>Brassiceae</taxon>
        <taxon>Brassica</taxon>
    </lineage>
</organism>
<evidence type="ECO:0000313" key="11">
    <source>
        <dbReference type="Proteomes" id="UP000032141"/>
    </source>
</evidence>
<dbReference type="CDD" id="cd00018">
    <property type="entry name" value="AP2"/>
    <property type="match status" value="1"/>
</dbReference>
<proteinExistence type="inferred from homology"/>
<dbReference type="GO" id="GO:0003677">
    <property type="term" value="F:DNA binding"/>
    <property type="evidence" value="ECO:0007669"/>
    <property type="project" value="UniProtKB-KW"/>
</dbReference>
<reference evidence="10 11" key="1">
    <citation type="journal article" date="2014" name="Genome Biol.">
        <title>Transcriptome and methylome profiling reveals relics of genome dominance in the mesopolyploid Brassica oleracea.</title>
        <authorList>
            <person name="Parkin I.A."/>
            <person name="Koh C."/>
            <person name="Tang H."/>
            <person name="Robinson S.J."/>
            <person name="Kagale S."/>
            <person name="Clarke W.E."/>
            <person name="Town C.D."/>
            <person name="Nixon J."/>
            <person name="Krishnakumar V."/>
            <person name="Bidwell S.L."/>
            <person name="Denoeud F."/>
            <person name="Belcram H."/>
            <person name="Links M.G."/>
            <person name="Just J."/>
            <person name="Clarke C."/>
            <person name="Bender T."/>
            <person name="Huebert T."/>
            <person name="Mason A.S."/>
            <person name="Pires J.C."/>
            <person name="Barker G."/>
            <person name="Moore J."/>
            <person name="Walley P.G."/>
            <person name="Manoli S."/>
            <person name="Batley J."/>
            <person name="Edwards D."/>
            <person name="Nelson M.N."/>
            <person name="Wang X."/>
            <person name="Paterson A.H."/>
            <person name="King G."/>
            <person name="Bancroft I."/>
            <person name="Chalhoub B."/>
            <person name="Sharpe A.G."/>
        </authorList>
    </citation>
    <scope>NUCLEOTIDE SEQUENCE</scope>
    <source>
        <strain evidence="10 11">cv. TO1000</strain>
    </source>
</reference>
<accession>A0A0D3EG59</accession>
<evidence type="ECO:0000256" key="5">
    <source>
        <dbReference type="ARBA" id="ARBA00023163"/>
    </source>
</evidence>
<dbReference type="SUPFAM" id="SSF54171">
    <property type="entry name" value="DNA-binding domain"/>
    <property type="match status" value="1"/>
</dbReference>
<dbReference type="PRINTS" id="PR00367">
    <property type="entry name" value="ETHRSPELEMNT"/>
</dbReference>
<name>A0A0D3EG59_BRAOL</name>
<dbReference type="SMR" id="A0A0D3EG59"/>
<keyword evidence="3" id="KW-0238">DNA-binding</keyword>
<comment type="subcellular location">
    <subcellularLocation>
        <location evidence="1">Nucleus</location>
    </subcellularLocation>
</comment>
<evidence type="ECO:0000259" key="9">
    <source>
        <dbReference type="PROSITE" id="PS51032"/>
    </source>
</evidence>
<dbReference type="InterPro" id="IPR036955">
    <property type="entry name" value="AP2/ERF_dom_sf"/>
</dbReference>
<dbReference type="EnsemblPlants" id="Bo9g170060.1">
    <property type="protein sequence ID" value="Bo9g170060.1"/>
    <property type="gene ID" value="Bo9g170060"/>
</dbReference>
<dbReference type="SMART" id="SM00380">
    <property type="entry name" value="AP2"/>
    <property type="match status" value="1"/>
</dbReference>
<keyword evidence="6" id="KW-0539">Nucleus</keyword>
<evidence type="ECO:0000256" key="4">
    <source>
        <dbReference type="ARBA" id="ARBA00023159"/>
    </source>
</evidence>
<evidence type="ECO:0000256" key="6">
    <source>
        <dbReference type="ARBA" id="ARBA00023242"/>
    </source>
</evidence>
<keyword evidence="4" id="KW-0010">Activator</keyword>
<evidence type="ECO:0000256" key="7">
    <source>
        <dbReference type="ARBA" id="ARBA00024343"/>
    </source>
</evidence>
<dbReference type="InterPro" id="IPR051032">
    <property type="entry name" value="AP2/ERF_TF_ERF_subfamily"/>
</dbReference>
<dbReference type="Gramene" id="Bo9g170060.1">
    <property type="protein sequence ID" value="Bo9g170060.1"/>
    <property type="gene ID" value="Bo9g170060"/>
</dbReference>
<protein>
    <recommendedName>
        <fullName evidence="9">AP2/ERF domain-containing protein</fullName>
    </recommendedName>
</protein>
<feature type="compositionally biased region" description="Basic and acidic residues" evidence="8">
    <location>
        <begin position="37"/>
        <end position="55"/>
    </location>
</feature>
<dbReference type="HOGENOM" id="CLU_063331_3_0_1"/>
<dbReference type="InterPro" id="IPR016177">
    <property type="entry name" value="DNA-bd_dom_sf"/>
</dbReference>
<dbReference type="InterPro" id="IPR001471">
    <property type="entry name" value="AP2/ERF_dom"/>
</dbReference>
<evidence type="ECO:0000313" key="10">
    <source>
        <dbReference type="EnsemblPlants" id="Bo9g170060.1"/>
    </source>
</evidence>
<dbReference type="eggNOG" id="ENOG502RNX7">
    <property type="taxonomic scope" value="Eukaryota"/>
</dbReference>
<dbReference type="PANTHER" id="PTHR31985">
    <property type="entry name" value="ETHYLENE-RESPONSIVE TRANSCRIPTION FACTOR ERF042-RELATED"/>
    <property type="match status" value="1"/>
</dbReference>
<feature type="region of interest" description="Disordered" evidence="8">
    <location>
        <begin position="26"/>
        <end position="55"/>
    </location>
</feature>
<evidence type="ECO:0000256" key="2">
    <source>
        <dbReference type="ARBA" id="ARBA00023015"/>
    </source>
</evidence>
<dbReference type="KEGG" id="boe:106315916"/>
<dbReference type="Gene3D" id="3.30.730.10">
    <property type="entry name" value="AP2/ERF domain"/>
    <property type="match status" value="1"/>
</dbReference>
<keyword evidence="2" id="KW-0805">Transcription regulation</keyword>
<reference evidence="10" key="2">
    <citation type="submission" date="2015-03" db="UniProtKB">
        <authorList>
            <consortium name="EnsemblPlants"/>
        </authorList>
    </citation>
    <scope>IDENTIFICATION</scope>
</reference>
<dbReference type="RefSeq" id="XP_013609212.1">
    <property type="nucleotide sequence ID" value="XM_013753758.1"/>
</dbReference>
<dbReference type="FunFam" id="3.30.730.10:FF:000001">
    <property type="entry name" value="Ethylene-responsive transcription factor 2"/>
    <property type="match status" value="1"/>
</dbReference>
<dbReference type="Proteomes" id="UP000032141">
    <property type="component" value="Chromosome C9"/>
</dbReference>
<evidence type="ECO:0000256" key="3">
    <source>
        <dbReference type="ARBA" id="ARBA00023125"/>
    </source>
</evidence>
<dbReference type="Pfam" id="PF00847">
    <property type="entry name" value="AP2"/>
    <property type="match status" value="1"/>
</dbReference>
<dbReference type="AlphaFoldDB" id="A0A0D3EG59"/>
<comment type="similarity">
    <text evidence="7">Belongs to the AP2/ERF transcription factor family. ERF subfamily.</text>
</comment>
<dbReference type="GO" id="GO:0003700">
    <property type="term" value="F:DNA-binding transcription factor activity"/>
    <property type="evidence" value="ECO:0007669"/>
    <property type="project" value="InterPro"/>
</dbReference>
<dbReference type="OMA" id="KPKTMRD"/>
<keyword evidence="11" id="KW-1185">Reference proteome</keyword>
<sequence length="246" mass="27238">MVASASESTSVEEYYSRQVERVTQLPNSASDLVVDSSKAEQNENSKKAKRVRDSGKPAYPVYRGVRMRNWGKWVSEIREPRKKSRIWLGTFPTPEMAARAHDVAALSIKGASAILNFPELADSFPRPVSLNPRDIQTAALKAAHMVPTTSFTFTSSSSSSTSSLESLVMVMDLSNTESEELDEIVELPSLGANYDVHAATFGNEFVFSDSVDYCLYPPPWGQWSEDSYGISPSFNQGLSWDQFDSL</sequence>